<protein>
    <recommendedName>
        <fullName evidence="2">Peptidase M60 domain-containing protein</fullName>
    </recommendedName>
</protein>
<evidence type="ECO:0008006" key="2">
    <source>
        <dbReference type="Google" id="ProtNLM"/>
    </source>
</evidence>
<organism evidence="1">
    <name type="scientific">Corethron hystrix</name>
    <dbReference type="NCBI Taxonomy" id="216773"/>
    <lineage>
        <taxon>Eukaryota</taxon>
        <taxon>Sar</taxon>
        <taxon>Stramenopiles</taxon>
        <taxon>Ochrophyta</taxon>
        <taxon>Bacillariophyta</taxon>
        <taxon>Coscinodiscophyceae</taxon>
        <taxon>Corethrophycidae</taxon>
        <taxon>Corethrales</taxon>
        <taxon>Corethraceae</taxon>
        <taxon>Corethron</taxon>
    </lineage>
</organism>
<evidence type="ECO:0000313" key="1">
    <source>
        <dbReference type="EMBL" id="CAD8883947.1"/>
    </source>
</evidence>
<name>A0A7S1BDQ9_9STRA</name>
<dbReference type="AlphaFoldDB" id="A0A7S1BDQ9"/>
<gene>
    <name evidence="1" type="ORF">CHYS00102_LOCUS11144</name>
</gene>
<reference evidence="1" key="1">
    <citation type="submission" date="2021-01" db="EMBL/GenBank/DDBJ databases">
        <authorList>
            <person name="Corre E."/>
            <person name="Pelletier E."/>
            <person name="Niang G."/>
            <person name="Scheremetjew M."/>
            <person name="Finn R."/>
            <person name="Kale V."/>
            <person name="Holt S."/>
            <person name="Cochrane G."/>
            <person name="Meng A."/>
            <person name="Brown T."/>
            <person name="Cohen L."/>
        </authorList>
    </citation>
    <scope>NUCLEOTIDE SEQUENCE</scope>
    <source>
        <strain evidence="1">308</strain>
    </source>
</reference>
<sequence>MIQRLNNVRKISIQSFKMKDPPQKATGYYYNIYIHHDGEDMFPKEWAVGQGTDGYNHPFLTFAPPYHADVGYLDHEGFHVFQYMSNSPGFAYSGDSAWYIEATATWFDNYRNYKRNDLGFGCGAIEAIPHQALWHSNDNGAPGDPINWSTGVRQYAMSVLLFYMTEIAKISRSALIKGFYGNVSELPQEHLFRKTIGARKLRQIFADWASHNVNDFDYLRKAQVESSREEVTFYGDKTLFRPYAISSSINAVLNKRRAPPKKYRPRGWSYNTIKLNTNGNTGFYRVRINGISKGSERATSYFEARVVITGTRKTRFVKINMRRGLIGNIRVKLVNGDKMMFLVIAAVPSHVKGNQNYNYTFLITR</sequence>
<dbReference type="EMBL" id="HBFR01015290">
    <property type="protein sequence ID" value="CAD8883947.1"/>
    <property type="molecule type" value="Transcribed_RNA"/>
</dbReference>
<accession>A0A7S1BDQ9</accession>
<proteinExistence type="predicted"/>